<dbReference type="PROSITE" id="PS50405">
    <property type="entry name" value="GST_CTER"/>
    <property type="match status" value="1"/>
</dbReference>
<dbReference type="GO" id="GO:0006559">
    <property type="term" value="P:L-phenylalanine catabolic process"/>
    <property type="evidence" value="ECO:0007669"/>
    <property type="project" value="TreeGrafter"/>
</dbReference>
<dbReference type="InterPro" id="IPR034333">
    <property type="entry name" value="GST_Zeta_N"/>
</dbReference>
<dbReference type="GO" id="GO:0005737">
    <property type="term" value="C:cytoplasm"/>
    <property type="evidence" value="ECO:0007669"/>
    <property type="project" value="InterPro"/>
</dbReference>
<accession>A0A157SUZ6</accession>
<evidence type="ECO:0000256" key="1">
    <source>
        <dbReference type="ARBA" id="ARBA00010007"/>
    </source>
</evidence>
<dbReference type="AlphaFoldDB" id="A0A157SUZ6"/>
<feature type="domain" description="GST N-terminal" evidence="2">
    <location>
        <begin position="1"/>
        <end position="82"/>
    </location>
</feature>
<dbReference type="FunFam" id="1.20.1050.10:FF:000017">
    <property type="entry name" value="Maleylacetoacetate isomerase"/>
    <property type="match status" value="1"/>
</dbReference>
<dbReference type="eggNOG" id="COG0625">
    <property type="taxonomic scope" value="Bacteria"/>
</dbReference>
<evidence type="ECO:0000259" key="2">
    <source>
        <dbReference type="PROSITE" id="PS50404"/>
    </source>
</evidence>
<dbReference type="Gene3D" id="1.20.1050.10">
    <property type="match status" value="1"/>
</dbReference>
<evidence type="ECO:0000259" key="3">
    <source>
        <dbReference type="PROSITE" id="PS50405"/>
    </source>
</evidence>
<dbReference type="FunFam" id="3.40.30.10:FF:000293">
    <property type="entry name" value="Maleylacetoacetate isomerase MaiA"/>
    <property type="match status" value="1"/>
</dbReference>
<dbReference type="GO" id="GO:0004364">
    <property type="term" value="F:glutathione transferase activity"/>
    <property type="evidence" value="ECO:0007669"/>
    <property type="project" value="TreeGrafter"/>
</dbReference>
<dbReference type="GO" id="GO:0016034">
    <property type="term" value="F:maleylacetoacetate isomerase activity"/>
    <property type="evidence" value="ECO:0007669"/>
    <property type="project" value="UniProtKB-EC"/>
</dbReference>
<gene>
    <name evidence="4" type="primary">maaI</name>
    <name evidence="4" type="ORF">SAMEA3906487_04091</name>
</gene>
<dbReference type="EMBL" id="LT546645">
    <property type="protein sequence ID" value="SAI74175.1"/>
    <property type="molecule type" value="Genomic_DNA"/>
</dbReference>
<comment type="similarity">
    <text evidence="1">Belongs to the GST superfamily. Zeta family.</text>
</comment>
<protein>
    <submittedName>
        <fullName evidence="4">Maleylacetoacetate isomerase</fullName>
        <ecNumber evidence="4">5.2.1.2</ecNumber>
    </submittedName>
</protein>
<dbReference type="NCBIfam" id="TIGR01262">
    <property type="entry name" value="maiA"/>
    <property type="match status" value="1"/>
</dbReference>
<dbReference type="SFLD" id="SFLDG00358">
    <property type="entry name" value="Main_(cytGST)"/>
    <property type="match status" value="1"/>
</dbReference>
<evidence type="ECO:0000313" key="5">
    <source>
        <dbReference type="Proteomes" id="UP000076825"/>
    </source>
</evidence>
<keyword evidence="5" id="KW-1185">Reference proteome</keyword>
<organism evidence="4 5">
    <name type="scientific">Bordetella trematum</name>
    <dbReference type="NCBI Taxonomy" id="123899"/>
    <lineage>
        <taxon>Bacteria</taxon>
        <taxon>Pseudomonadati</taxon>
        <taxon>Pseudomonadota</taxon>
        <taxon>Betaproteobacteria</taxon>
        <taxon>Burkholderiales</taxon>
        <taxon>Alcaligenaceae</taxon>
        <taxon>Bordetella</taxon>
    </lineage>
</organism>
<dbReference type="InterPro" id="IPR036282">
    <property type="entry name" value="Glutathione-S-Trfase_C_sf"/>
</dbReference>
<dbReference type="STRING" id="123899.SAMEA3906487_04091"/>
<reference evidence="4 5" key="1">
    <citation type="submission" date="2016-04" db="EMBL/GenBank/DDBJ databases">
        <authorList>
            <consortium name="Pathogen Informatics"/>
        </authorList>
    </citation>
    <scope>NUCLEOTIDE SEQUENCE [LARGE SCALE GENOMIC DNA]</scope>
    <source>
        <strain evidence="4 5">H044680328</strain>
    </source>
</reference>
<dbReference type="Pfam" id="PF13417">
    <property type="entry name" value="GST_N_3"/>
    <property type="match status" value="1"/>
</dbReference>
<proteinExistence type="inferred from homology"/>
<dbReference type="InterPro" id="IPR010987">
    <property type="entry name" value="Glutathione-S-Trfase_C-like"/>
</dbReference>
<dbReference type="EC" id="5.2.1.2" evidence="4"/>
<dbReference type="GeneID" id="56588694"/>
<dbReference type="OrthoDB" id="509852at2"/>
<dbReference type="GO" id="GO:0006749">
    <property type="term" value="P:glutathione metabolic process"/>
    <property type="evidence" value="ECO:0007669"/>
    <property type="project" value="TreeGrafter"/>
</dbReference>
<feature type="domain" description="GST C-terminal" evidence="3">
    <location>
        <begin position="87"/>
        <end position="215"/>
    </location>
</feature>
<dbReference type="RefSeq" id="WP_025512641.1">
    <property type="nucleotide sequence ID" value="NZ_CP016340.1"/>
</dbReference>
<dbReference type="InterPro" id="IPR005955">
    <property type="entry name" value="GST_Zeta"/>
</dbReference>
<keyword evidence="4" id="KW-0413">Isomerase</keyword>
<dbReference type="InterPro" id="IPR040079">
    <property type="entry name" value="Glutathione_S-Trfase"/>
</dbReference>
<dbReference type="InterPro" id="IPR036249">
    <property type="entry name" value="Thioredoxin-like_sf"/>
</dbReference>
<dbReference type="KEGG" id="btrm:SAMEA390648704091"/>
<dbReference type="InterPro" id="IPR034330">
    <property type="entry name" value="GST_Zeta_C"/>
</dbReference>
<dbReference type="PROSITE" id="PS50404">
    <property type="entry name" value="GST_NTER"/>
    <property type="match status" value="1"/>
</dbReference>
<dbReference type="SFLD" id="SFLDS00019">
    <property type="entry name" value="Glutathione_Transferase_(cytos"/>
    <property type="match status" value="1"/>
</dbReference>
<evidence type="ECO:0000313" key="4">
    <source>
        <dbReference type="EMBL" id="SAI74175.1"/>
    </source>
</evidence>
<dbReference type="PANTHER" id="PTHR42673">
    <property type="entry name" value="MALEYLACETOACETATE ISOMERASE"/>
    <property type="match status" value="1"/>
</dbReference>
<dbReference type="PATRIC" id="fig|123899.6.peg.4088"/>
<dbReference type="Gene3D" id="3.40.30.10">
    <property type="entry name" value="Glutaredoxin"/>
    <property type="match status" value="1"/>
</dbReference>
<dbReference type="CDD" id="cd03042">
    <property type="entry name" value="GST_N_Zeta"/>
    <property type="match status" value="1"/>
</dbReference>
<dbReference type="SUPFAM" id="SSF47616">
    <property type="entry name" value="GST C-terminal domain-like"/>
    <property type="match status" value="1"/>
</dbReference>
<dbReference type="Proteomes" id="UP000076825">
    <property type="component" value="Chromosome 1"/>
</dbReference>
<dbReference type="InterPro" id="IPR004045">
    <property type="entry name" value="Glutathione_S-Trfase_N"/>
</dbReference>
<sequence length="219" mass="24303">MQLYSYFRSSAAYRVRIALNLKGLSYEYMPVHLLKEGGQQRSAAYRALNPTALVPTLVDGDQVIGQSLAIIEYLDETHPAVPLLPATPAGRARVRALSLDIACDIHPLNNLRVLKYLKHAVKVEDAVKDEWYRHWVMEGLTAFEAALLASPQTGRFCHGDAPTMADACLVPQLYNARRLACDLSAFETILRIEQACEALPAFQLARPENQPDFEAPAAK</sequence>
<dbReference type="PANTHER" id="PTHR42673:SF21">
    <property type="entry name" value="GLUTATHIONE S-TRANSFERASE YFCF"/>
    <property type="match status" value="1"/>
</dbReference>
<name>A0A157SUZ6_9BORD</name>
<dbReference type="CDD" id="cd03191">
    <property type="entry name" value="GST_C_Zeta"/>
    <property type="match status" value="1"/>
</dbReference>
<dbReference type="SUPFAM" id="SSF52833">
    <property type="entry name" value="Thioredoxin-like"/>
    <property type="match status" value="1"/>
</dbReference>